<proteinExistence type="predicted"/>
<dbReference type="Proteomes" id="UP000574067">
    <property type="component" value="Unassembled WGS sequence"/>
</dbReference>
<keyword evidence="3" id="KW-1185">Reference proteome</keyword>
<keyword evidence="1" id="KW-0732">Signal</keyword>
<dbReference type="RefSeq" id="WP_169162144.1">
    <property type="nucleotide sequence ID" value="NZ_JABBFW010000016.1"/>
</dbReference>
<comment type="caution">
    <text evidence="2">The sequence shown here is derived from an EMBL/GenBank/DDBJ whole genome shotgun (WGS) entry which is preliminary data.</text>
</comment>
<evidence type="ECO:0000313" key="3">
    <source>
        <dbReference type="Proteomes" id="UP000574067"/>
    </source>
</evidence>
<protein>
    <submittedName>
        <fullName evidence="2">DUF1161 domain-containing protein</fullName>
    </submittedName>
</protein>
<dbReference type="Pfam" id="PF06649">
    <property type="entry name" value="DUF1161"/>
    <property type="match status" value="1"/>
</dbReference>
<name>A0A848FAM4_9BURK</name>
<evidence type="ECO:0000256" key="1">
    <source>
        <dbReference type="SAM" id="SignalP"/>
    </source>
</evidence>
<dbReference type="AlphaFoldDB" id="A0A848FAM4"/>
<reference evidence="2 3" key="1">
    <citation type="submission" date="2020-04" db="EMBL/GenBank/DDBJ databases">
        <title>Azohydromonas sp. isolated from soil.</title>
        <authorList>
            <person name="Dahal R.H."/>
        </authorList>
    </citation>
    <scope>NUCLEOTIDE SEQUENCE [LARGE SCALE GENOMIC DNA]</scope>
    <source>
        <strain evidence="2 3">G-1-1-14</strain>
    </source>
</reference>
<dbReference type="InterPro" id="IPR010595">
    <property type="entry name" value="DUF1161"/>
</dbReference>
<feature type="chain" id="PRO_5032662177" evidence="1">
    <location>
        <begin position="21"/>
        <end position="112"/>
    </location>
</feature>
<gene>
    <name evidence="2" type="ORF">HHL10_19875</name>
</gene>
<dbReference type="EMBL" id="JABBFW010000016">
    <property type="protein sequence ID" value="NML17237.1"/>
    <property type="molecule type" value="Genomic_DNA"/>
</dbReference>
<feature type="signal peptide" evidence="1">
    <location>
        <begin position="1"/>
        <end position="20"/>
    </location>
</feature>
<sequence length="112" mass="11554">MLKPTLAALALLLAGGAARASNCEEIQAEIAAKFRANGIGGTRLAIVDMDADVPGRVVGRCAQGSRKIVVVQAGVPEAGAAPREAAPPAPRRREVITECRDGTVVLRGDCPR</sequence>
<accession>A0A848FAM4</accession>
<evidence type="ECO:0000313" key="2">
    <source>
        <dbReference type="EMBL" id="NML17237.1"/>
    </source>
</evidence>
<organism evidence="2 3">
    <name type="scientific">Azohydromonas caseinilytica</name>
    <dbReference type="NCBI Taxonomy" id="2728836"/>
    <lineage>
        <taxon>Bacteria</taxon>
        <taxon>Pseudomonadati</taxon>
        <taxon>Pseudomonadota</taxon>
        <taxon>Betaproteobacteria</taxon>
        <taxon>Burkholderiales</taxon>
        <taxon>Sphaerotilaceae</taxon>
        <taxon>Azohydromonas</taxon>
    </lineage>
</organism>